<evidence type="ECO:0000256" key="1">
    <source>
        <dbReference type="ARBA" id="ARBA00001936"/>
    </source>
</evidence>
<comment type="similarity">
    <text evidence="3 8">Belongs to the Nudix hydrolase family.</text>
</comment>
<reference evidence="10" key="1">
    <citation type="submission" date="2021-11" db="EMBL/GenBank/DDBJ databases">
        <authorList>
            <person name="Schell T."/>
        </authorList>
    </citation>
    <scope>NUCLEOTIDE SEQUENCE</scope>
    <source>
        <strain evidence="10">M5</strain>
    </source>
</reference>
<comment type="cofactor">
    <cofactor evidence="2">
        <name>Mg(2+)</name>
        <dbReference type="ChEBI" id="CHEBI:18420"/>
    </cofactor>
</comment>
<evidence type="ECO:0000256" key="2">
    <source>
        <dbReference type="ARBA" id="ARBA00001946"/>
    </source>
</evidence>
<protein>
    <recommendedName>
        <fullName evidence="9">Nudix hydrolase domain-containing protein</fullName>
    </recommendedName>
</protein>
<keyword evidence="4" id="KW-0479">Metal-binding</keyword>
<dbReference type="Gene3D" id="3.90.79.10">
    <property type="entry name" value="Nucleoside Triphosphate Pyrophosphohydrolase"/>
    <property type="match status" value="1"/>
</dbReference>
<keyword evidence="7" id="KW-0464">Manganese</keyword>
<dbReference type="OrthoDB" id="10005910at2759"/>
<dbReference type="PANTHER" id="PTHR22769:SF56">
    <property type="entry name" value="8-OXO-DGDP PHOSPHATASE NUDT18"/>
    <property type="match status" value="1"/>
</dbReference>
<dbReference type="Pfam" id="PF00293">
    <property type="entry name" value="NUDIX"/>
    <property type="match status" value="1"/>
</dbReference>
<dbReference type="InterPro" id="IPR000086">
    <property type="entry name" value="NUDIX_hydrolase_dom"/>
</dbReference>
<sequence>MENIEKNVVLLLNGKDAEEPQDFCDFTLEDQNEAAISKGLAPSAPPDFVPILKQSVCYVVMAVIINEKNEILMMQEAKSSCAGQWYLPAGRVEPNESIMDAFKREVLEETGLTAEPSTLLMVESAAGSWYRFVLAGNVTGGSIKLPSQADSESLQAKWVHNLSDLSLRAGDILSIVEHARSFKSQLESQQAFHPSLLPTPRSYSKLFLRLIICARRKTNNRVHILVSEKTAAHLPICEIHPGRSLHAILKKFMTEMFGADLPSHRPHGVLALGHNYQSRPKISDGLCLSLLVSVRLPLEEVGLIDKYSWFQVNLEVAGILLSRMGKFRTVPLNVVRTSESDA</sequence>
<evidence type="ECO:0000256" key="8">
    <source>
        <dbReference type="RuleBase" id="RU003476"/>
    </source>
</evidence>
<dbReference type="CDD" id="cd04671">
    <property type="entry name" value="NUDIX_8DGDPP_Nudt18"/>
    <property type="match status" value="1"/>
</dbReference>
<proteinExistence type="inferred from homology"/>
<dbReference type="PRINTS" id="PR00502">
    <property type="entry name" value="NUDIXFAMILY"/>
</dbReference>
<evidence type="ECO:0000256" key="6">
    <source>
        <dbReference type="ARBA" id="ARBA00022842"/>
    </source>
</evidence>
<dbReference type="InterPro" id="IPR042970">
    <property type="entry name" value="NUDT18_NUDIX"/>
</dbReference>
<dbReference type="GO" id="GO:0044715">
    <property type="term" value="F:8-oxo-dGDP phosphatase activity"/>
    <property type="evidence" value="ECO:0007669"/>
    <property type="project" value="TreeGrafter"/>
</dbReference>
<dbReference type="GO" id="GO:0044716">
    <property type="term" value="F:8-oxo-GDP phosphatase activity"/>
    <property type="evidence" value="ECO:0007669"/>
    <property type="project" value="TreeGrafter"/>
</dbReference>
<evidence type="ECO:0000256" key="5">
    <source>
        <dbReference type="ARBA" id="ARBA00022801"/>
    </source>
</evidence>
<evidence type="ECO:0000256" key="7">
    <source>
        <dbReference type="ARBA" id="ARBA00023211"/>
    </source>
</evidence>
<comment type="cofactor">
    <cofactor evidence="1">
        <name>Mn(2+)</name>
        <dbReference type="ChEBI" id="CHEBI:29035"/>
    </cofactor>
</comment>
<dbReference type="PROSITE" id="PS00893">
    <property type="entry name" value="NUDIX_BOX"/>
    <property type="match status" value="1"/>
</dbReference>
<dbReference type="PANTHER" id="PTHR22769">
    <property type="entry name" value="MUTT/NUDIX HYDROLASE"/>
    <property type="match status" value="1"/>
</dbReference>
<comment type="caution">
    <text evidence="10">The sequence shown here is derived from an EMBL/GenBank/DDBJ whole genome shotgun (WGS) entry which is preliminary data.</text>
</comment>
<dbReference type="GO" id="GO:0046872">
    <property type="term" value="F:metal ion binding"/>
    <property type="evidence" value="ECO:0007669"/>
    <property type="project" value="UniProtKB-KW"/>
</dbReference>
<evidence type="ECO:0000256" key="3">
    <source>
        <dbReference type="ARBA" id="ARBA00005582"/>
    </source>
</evidence>
<dbReference type="AlphaFoldDB" id="A0A8J2WJV9"/>
<evidence type="ECO:0000256" key="4">
    <source>
        <dbReference type="ARBA" id="ARBA00022723"/>
    </source>
</evidence>
<keyword evidence="5 8" id="KW-0378">Hydrolase</keyword>
<dbReference type="EMBL" id="CAKKLH010000168">
    <property type="protein sequence ID" value="CAH0105103.1"/>
    <property type="molecule type" value="Genomic_DNA"/>
</dbReference>
<evidence type="ECO:0000313" key="10">
    <source>
        <dbReference type="EMBL" id="CAH0105103.1"/>
    </source>
</evidence>
<dbReference type="PROSITE" id="PS51462">
    <property type="entry name" value="NUDIX"/>
    <property type="match status" value="1"/>
</dbReference>
<dbReference type="SUPFAM" id="SSF55811">
    <property type="entry name" value="Nudix"/>
    <property type="match status" value="1"/>
</dbReference>
<dbReference type="InterPro" id="IPR020084">
    <property type="entry name" value="NUDIX_hydrolase_CS"/>
</dbReference>
<dbReference type="InterPro" id="IPR020476">
    <property type="entry name" value="Nudix_hydrolase"/>
</dbReference>
<gene>
    <name evidence="10" type="ORF">DGAL_LOCUS8117</name>
</gene>
<keyword evidence="6" id="KW-0460">Magnesium</keyword>
<evidence type="ECO:0000259" key="9">
    <source>
        <dbReference type="PROSITE" id="PS51462"/>
    </source>
</evidence>
<feature type="domain" description="Nudix hydrolase" evidence="9">
    <location>
        <begin position="55"/>
        <end position="192"/>
    </location>
</feature>
<dbReference type="InterPro" id="IPR015797">
    <property type="entry name" value="NUDIX_hydrolase-like_dom_sf"/>
</dbReference>
<organism evidence="10 11">
    <name type="scientific">Daphnia galeata</name>
    <dbReference type="NCBI Taxonomy" id="27404"/>
    <lineage>
        <taxon>Eukaryota</taxon>
        <taxon>Metazoa</taxon>
        <taxon>Ecdysozoa</taxon>
        <taxon>Arthropoda</taxon>
        <taxon>Crustacea</taxon>
        <taxon>Branchiopoda</taxon>
        <taxon>Diplostraca</taxon>
        <taxon>Cladocera</taxon>
        <taxon>Anomopoda</taxon>
        <taxon>Daphniidae</taxon>
        <taxon>Daphnia</taxon>
    </lineage>
</organism>
<accession>A0A8J2WJV9</accession>
<evidence type="ECO:0000313" key="11">
    <source>
        <dbReference type="Proteomes" id="UP000789390"/>
    </source>
</evidence>
<dbReference type="Proteomes" id="UP000789390">
    <property type="component" value="Unassembled WGS sequence"/>
</dbReference>
<name>A0A8J2WJV9_9CRUS</name>
<keyword evidence="11" id="KW-1185">Reference proteome</keyword>